<evidence type="ECO:0000313" key="3">
    <source>
        <dbReference type="Proteomes" id="UP000533080"/>
    </source>
</evidence>
<gene>
    <name evidence="2" type="ORF">HNV28_37725</name>
</gene>
<dbReference type="Pfam" id="PF06097">
    <property type="entry name" value="DUF945"/>
    <property type="match status" value="1"/>
</dbReference>
<evidence type="ECO:0000256" key="1">
    <source>
        <dbReference type="SAM" id="MobiDB-lite"/>
    </source>
</evidence>
<accession>A0A7Y4ISL8</accession>
<organism evidence="2 3">
    <name type="scientific">Myxococcus xanthus</name>
    <dbReference type="NCBI Taxonomy" id="34"/>
    <lineage>
        <taxon>Bacteria</taxon>
        <taxon>Pseudomonadati</taxon>
        <taxon>Myxococcota</taxon>
        <taxon>Myxococcia</taxon>
        <taxon>Myxococcales</taxon>
        <taxon>Cystobacterineae</taxon>
        <taxon>Myxococcaceae</taxon>
        <taxon>Myxococcus</taxon>
    </lineage>
</organism>
<proteinExistence type="predicted"/>
<dbReference type="EMBL" id="JABFNT010000331">
    <property type="protein sequence ID" value="NOJ83980.1"/>
    <property type="molecule type" value="Genomic_DNA"/>
</dbReference>
<sequence length="146" mass="15596">DTVVRNGPLAGARVAAAVADYRFTLEGLDDHARASLARAPAPELKSVHHLTGSHDLHLRLPAGEAAGGDGVVLRWQEMVTDMAIGRDGRHLQGRFRWPEFSMTGLPDSAAQAAAEEEEEEENDADETASAGPVDRTSITVEGMEGR</sequence>
<feature type="non-terminal residue" evidence="2">
    <location>
        <position position="146"/>
    </location>
</feature>
<dbReference type="RefSeq" id="WP_171445634.1">
    <property type="nucleotide sequence ID" value="NZ_JABFNT010000331.1"/>
</dbReference>
<evidence type="ECO:0000313" key="2">
    <source>
        <dbReference type="EMBL" id="NOJ83980.1"/>
    </source>
</evidence>
<dbReference type="Proteomes" id="UP000533080">
    <property type="component" value="Unassembled WGS sequence"/>
</dbReference>
<reference evidence="2 3" key="1">
    <citation type="submission" date="2020-05" db="EMBL/GenBank/DDBJ databases">
        <authorList>
            <person name="Whitworth D."/>
        </authorList>
    </citation>
    <scope>NUCLEOTIDE SEQUENCE [LARGE SCALE GENOMIC DNA]</scope>
    <source>
        <strain evidence="2 3">AM005</strain>
    </source>
</reference>
<dbReference type="AlphaFoldDB" id="A0A7Y4ISL8"/>
<comment type="caution">
    <text evidence="2">The sequence shown here is derived from an EMBL/GenBank/DDBJ whole genome shotgun (WGS) entry which is preliminary data.</text>
</comment>
<name>A0A7Y4ISL8_MYXXA</name>
<dbReference type="InterPro" id="IPR010352">
    <property type="entry name" value="DUF945"/>
</dbReference>
<feature type="compositionally biased region" description="Acidic residues" evidence="1">
    <location>
        <begin position="114"/>
        <end position="126"/>
    </location>
</feature>
<feature type="non-terminal residue" evidence="2">
    <location>
        <position position="1"/>
    </location>
</feature>
<protein>
    <submittedName>
        <fullName evidence="2">DUF945 family protein</fullName>
    </submittedName>
</protein>
<feature type="region of interest" description="Disordered" evidence="1">
    <location>
        <begin position="104"/>
        <end position="146"/>
    </location>
</feature>